<keyword evidence="10" id="KW-0067">ATP-binding</keyword>
<dbReference type="InterPro" id="IPR036097">
    <property type="entry name" value="HisK_dim/P_sf"/>
</dbReference>
<keyword evidence="23" id="KW-1185">Reference proteome</keyword>
<evidence type="ECO:0000256" key="12">
    <source>
        <dbReference type="ARBA" id="ARBA00023012"/>
    </source>
</evidence>
<evidence type="ECO:0000256" key="13">
    <source>
        <dbReference type="ARBA" id="ARBA00023136"/>
    </source>
</evidence>
<dbReference type="Gene3D" id="3.40.50.2300">
    <property type="match status" value="1"/>
</dbReference>
<dbReference type="SMART" id="SM00387">
    <property type="entry name" value="HATPase_c"/>
    <property type="match status" value="1"/>
</dbReference>
<evidence type="ECO:0000256" key="17">
    <source>
        <dbReference type="PROSITE-ProRule" id="PRU00169"/>
    </source>
</evidence>
<evidence type="ECO:0000256" key="7">
    <source>
        <dbReference type="ARBA" id="ARBA00022692"/>
    </source>
</evidence>
<dbReference type="InterPro" id="IPR008207">
    <property type="entry name" value="Sig_transdc_His_kin_Hpt_dom"/>
</dbReference>
<dbReference type="GO" id="GO:0005886">
    <property type="term" value="C:plasma membrane"/>
    <property type="evidence" value="ECO:0007669"/>
    <property type="project" value="UniProtKB-SubCell"/>
</dbReference>
<dbReference type="InterPro" id="IPR005467">
    <property type="entry name" value="His_kinase_dom"/>
</dbReference>
<dbReference type="RefSeq" id="WP_162441895.1">
    <property type="nucleotide sequence ID" value="NZ_CP048222.1"/>
</dbReference>
<dbReference type="InterPro" id="IPR003661">
    <property type="entry name" value="HisK_dim/P_dom"/>
</dbReference>
<keyword evidence="4" id="KW-1003">Cell membrane</keyword>
<evidence type="ECO:0000256" key="2">
    <source>
        <dbReference type="ARBA" id="ARBA00004651"/>
    </source>
</evidence>
<dbReference type="PROSITE" id="PS51257">
    <property type="entry name" value="PROKAR_LIPOPROTEIN"/>
    <property type="match status" value="1"/>
</dbReference>
<evidence type="ECO:0000256" key="3">
    <source>
        <dbReference type="ARBA" id="ARBA00012438"/>
    </source>
</evidence>
<feature type="transmembrane region" description="Helical" evidence="18">
    <location>
        <begin position="12"/>
        <end position="30"/>
    </location>
</feature>
<feature type="transmembrane region" description="Helical" evidence="18">
    <location>
        <begin position="262"/>
        <end position="280"/>
    </location>
</feature>
<evidence type="ECO:0000256" key="6">
    <source>
        <dbReference type="ARBA" id="ARBA00022679"/>
    </source>
</evidence>
<evidence type="ECO:0000259" key="20">
    <source>
        <dbReference type="PROSITE" id="PS50110"/>
    </source>
</evidence>
<keyword evidence="5 17" id="KW-0597">Phosphoprotein</keyword>
<evidence type="ECO:0000256" key="16">
    <source>
        <dbReference type="PROSITE-ProRule" id="PRU00110"/>
    </source>
</evidence>
<dbReference type="GO" id="GO:0000155">
    <property type="term" value="F:phosphorelay sensor kinase activity"/>
    <property type="evidence" value="ECO:0007669"/>
    <property type="project" value="InterPro"/>
</dbReference>
<evidence type="ECO:0000256" key="11">
    <source>
        <dbReference type="ARBA" id="ARBA00022989"/>
    </source>
</evidence>
<dbReference type="SUPFAM" id="SSF47384">
    <property type="entry name" value="Homodimeric domain of signal transducing histidine kinase"/>
    <property type="match status" value="1"/>
</dbReference>
<feature type="modified residue" description="4-aspartylphosphate" evidence="17">
    <location>
        <position position="610"/>
    </location>
</feature>
<sequence>MKQFLTNTHGFVVGCLCFIWLFLFPFLLLAKEHIQTVLPSPEQDGCCLISLSSAFVPVIQVFAHFPAQVPVFSSINSLTEHIQVLFYGFIIAMILYQLLLYFYMQNKKRLHLYSTIYIAASGLFTWIYTGPFSTFQVSGSVSFAYQFGAVFTAIWLASAAFLLRSLFTSNEDKSFFTQVIEKMPIAALVLAALTFLPSPLGGIAGIVLSSFFGFASLGTLYRQHQAGNFAGRYLFIVWPFLLVCKLALQVITLGWLIPHESVIYGIMLTSMASIVLLPLLEARNLNQMQSAQELVQKEILQAEQSRRFKDQFLANTSHEIRTPMNAIVGFTRLLEQSVLATTQREYVRYIKDSANNLLVIINDILDFSKIESGKITFERVNIHLDQLCRSVIETLRFRMEEKKLQVSYHIDKKIPELFLGDPVRLNQILLNLFSNAIKFTEEGSVHLKAQLLHQTETQIQVLFEVTDTGIGIAEDKLHLIFESFSQANDHTTRRYGGTGLGLTIVKQLVELQGGTIQVKSRLHEGSTFSVIMPFDKGMYNTHVQARNYTAAGAIPENLTILLLEDNPINQVLAVNTLQKWLPTIQIDIGNNGKEGIEKLAIKDYHLLLVDIQMPEMDGFATTQYIRSTMPAPKNAIPIIALTAGALKSDEEQALAAGMDDFISKPFDAEVLFTKIRRLLAGKDVPVPAEQQQISPRNKFEISHVQKAGLNDPEFMVQLMNMFLEKTPEALQQMESSAQSQNWKQVGFIAHRIKSVFVCMGLSHLQHELWQIEQAAVNEVHTEYIPDKIKQLHDGCKEAFVQITQERNKLVNNLS</sequence>
<feature type="transmembrane region" description="Helical" evidence="18">
    <location>
        <begin position="110"/>
        <end position="128"/>
    </location>
</feature>
<dbReference type="SMART" id="SM00388">
    <property type="entry name" value="HisKA"/>
    <property type="match status" value="1"/>
</dbReference>
<evidence type="ECO:0000256" key="10">
    <source>
        <dbReference type="ARBA" id="ARBA00022840"/>
    </source>
</evidence>
<keyword evidence="9" id="KW-0418">Kinase</keyword>
<dbReference type="CDD" id="cd16922">
    <property type="entry name" value="HATPase_EvgS-ArcB-TorS-like"/>
    <property type="match status" value="1"/>
</dbReference>
<dbReference type="GO" id="GO:0005524">
    <property type="term" value="F:ATP binding"/>
    <property type="evidence" value="ECO:0007669"/>
    <property type="project" value="UniProtKB-KW"/>
</dbReference>
<evidence type="ECO:0000313" key="23">
    <source>
        <dbReference type="Proteomes" id="UP000480178"/>
    </source>
</evidence>
<organism evidence="22 23">
    <name type="scientific">Rhodocytophaga rosea</name>
    <dbReference type="NCBI Taxonomy" id="2704465"/>
    <lineage>
        <taxon>Bacteria</taxon>
        <taxon>Pseudomonadati</taxon>
        <taxon>Bacteroidota</taxon>
        <taxon>Cytophagia</taxon>
        <taxon>Cytophagales</taxon>
        <taxon>Rhodocytophagaceae</taxon>
        <taxon>Rhodocytophaga</taxon>
    </lineage>
</organism>
<dbReference type="Pfam" id="PF00072">
    <property type="entry name" value="Response_reg"/>
    <property type="match status" value="1"/>
</dbReference>
<feature type="modified residue" description="Phosphohistidine" evidence="16">
    <location>
        <position position="750"/>
    </location>
</feature>
<dbReference type="SUPFAM" id="SSF47226">
    <property type="entry name" value="Histidine-containing phosphotransfer domain, HPT domain"/>
    <property type="match status" value="1"/>
</dbReference>
<evidence type="ECO:0000256" key="15">
    <source>
        <dbReference type="ARBA" id="ARBA00068150"/>
    </source>
</evidence>
<dbReference type="InterPro" id="IPR003594">
    <property type="entry name" value="HATPase_dom"/>
</dbReference>
<dbReference type="AlphaFoldDB" id="A0A6C0GD37"/>
<dbReference type="Pfam" id="PF01627">
    <property type="entry name" value="Hpt"/>
    <property type="match status" value="1"/>
</dbReference>
<dbReference type="PROSITE" id="PS50894">
    <property type="entry name" value="HPT"/>
    <property type="match status" value="1"/>
</dbReference>
<dbReference type="SUPFAM" id="SSF52172">
    <property type="entry name" value="CheY-like"/>
    <property type="match status" value="1"/>
</dbReference>
<keyword evidence="13 18" id="KW-0472">Membrane</keyword>
<dbReference type="Pfam" id="PF02518">
    <property type="entry name" value="HATPase_c"/>
    <property type="match status" value="1"/>
</dbReference>
<dbReference type="EC" id="2.7.13.3" evidence="3"/>
<dbReference type="PANTHER" id="PTHR45339">
    <property type="entry name" value="HYBRID SIGNAL TRANSDUCTION HISTIDINE KINASE J"/>
    <property type="match status" value="1"/>
</dbReference>
<dbReference type="InterPro" id="IPR036641">
    <property type="entry name" value="HPT_dom_sf"/>
</dbReference>
<dbReference type="PROSITE" id="PS50110">
    <property type="entry name" value="RESPONSE_REGULATORY"/>
    <property type="match status" value="1"/>
</dbReference>
<dbReference type="CDD" id="cd17546">
    <property type="entry name" value="REC_hyHK_CKI1_RcsC-like"/>
    <property type="match status" value="1"/>
</dbReference>
<dbReference type="KEGG" id="rhoz:GXP67_03615"/>
<name>A0A6C0GD37_9BACT</name>
<feature type="transmembrane region" description="Helical" evidence="18">
    <location>
        <begin position="84"/>
        <end position="103"/>
    </location>
</feature>
<feature type="domain" description="Response regulatory" evidence="20">
    <location>
        <begin position="559"/>
        <end position="679"/>
    </location>
</feature>
<evidence type="ECO:0000256" key="4">
    <source>
        <dbReference type="ARBA" id="ARBA00022475"/>
    </source>
</evidence>
<proteinExistence type="predicted"/>
<feature type="transmembrane region" description="Helical" evidence="18">
    <location>
        <begin position="143"/>
        <end position="163"/>
    </location>
</feature>
<feature type="domain" description="HPt" evidence="21">
    <location>
        <begin position="711"/>
        <end position="805"/>
    </location>
</feature>
<dbReference type="EMBL" id="CP048222">
    <property type="protein sequence ID" value="QHT65817.1"/>
    <property type="molecule type" value="Genomic_DNA"/>
</dbReference>
<dbReference type="Pfam" id="PF07695">
    <property type="entry name" value="7TMR-DISM_7TM"/>
    <property type="match status" value="1"/>
</dbReference>
<keyword evidence="8" id="KW-0547">Nucleotide-binding</keyword>
<feature type="transmembrane region" description="Helical" evidence="18">
    <location>
        <begin position="233"/>
        <end position="256"/>
    </location>
</feature>
<reference evidence="22 23" key="1">
    <citation type="submission" date="2020-01" db="EMBL/GenBank/DDBJ databases">
        <authorList>
            <person name="Kim M.K."/>
        </authorList>
    </citation>
    <scope>NUCLEOTIDE SEQUENCE [LARGE SCALE GENOMIC DNA]</scope>
    <source>
        <strain evidence="22 23">172606-1</strain>
    </source>
</reference>
<evidence type="ECO:0000256" key="14">
    <source>
        <dbReference type="ARBA" id="ARBA00064003"/>
    </source>
</evidence>
<dbReference type="SMART" id="SM00448">
    <property type="entry name" value="REC"/>
    <property type="match status" value="1"/>
</dbReference>
<dbReference type="InterPro" id="IPR004358">
    <property type="entry name" value="Sig_transdc_His_kin-like_C"/>
</dbReference>
<dbReference type="CDD" id="cd00082">
    <property type="entry name" value="HisKA"/>
    <property type="match status" value="1"/>
</dbReference>
<dbReference type="Gene3D" id="1.10.287.130">
    <property type="match status" value="1"/>
</dbReference>
<dbReference type="InterPro" id="IPR001789">
    <property type="entry name" value="Sig_transdc_resp-reg_receiver"/>
</dbReference>
<comment type="catalytic activity">
    <reaction evidence="1">
        <text>ATP + protein L-histidine = ADP + protein N-phospho-L-histidine.</text>
        <dbReference type="EC" id="2.7.13.3"/>
    </reaction>
</comment>
<evidence type="ECO:0000259" key="19">
    <source>
        <dbReference type="PROSITE" id="PS50109"/>
    </source>
</evidence>
<evidence type="ECO:0000256" key="9">
    <source>
        <dbReference type="ARBA" id="ARBA00022777"/>
    </source>
</evidence>
<dbReference type="SMART" id="SM00073">
    <property type="entry name" value="HPT"/>
    <property type="match status" value="1"/>
</dbReference>
<accession>A0A6C0GD37</accession>
<dbReference type="PROSITE" id="PS50109">
    <property type="entry name" value="HIS_KIN"/>
    <property type="match status" value="1"/>
</dbReference>
<dbReference type="SUPFAM" id="SSF55874">
    <property type="entry name" value="ATPase domain of HSP90 chaperone/DNA topoisomerase II/histidine kinase"/>
    <property type="match status" value="1"/>
</dbReference>
<keyword evidence="6" id="KW-0808">Transferase</keyword>
<protein>
    <recommendedName>
        <fullName evidence="15">Sensory/regulatory protein RpfC</fullName>
        <ecNumber evidence="3">2.7.13.3</ecNumber>
    </recommendedName>
</protein>
<keyword evidence="11 18" id="KW-1133">Transmembrane helix</keyword>
<dbReference type="FunFam" id="3.30.565.10:FF:000010">
    <property type="entry name" value="Sensor histidine kinase RcsC"/>
    <property type="match status" value="1"/>
</dbReference>
<comment type="subunit">
    <text evidence="14">At low DSF concentrations, interacts with RpfF.</text>
</comment>
<dbReference type="PANTHER" id="PTHR45339:SF1">
    <property type="entry name" value="HYBRID SIGNAL TRANSDUCTION HISTIDINE KINASE J"/>
    <property type="match status" value="1"/>
</dbReference>
<dbReference type="InterPro" id="IPR011006">
    <property type="entry name" value="CheY-like_superfamily"/>
</dbReference>
<evidence type="ECO:0000256" key="8">
    <source>
        <dbReference type="ARBA" id="ARBA00022741"/>
    </source>
</evidence>
<gene>
    <name evidence="22" type="ORF">GXP67_03615</name>
</gene>
<dbReference type="Proteomes" id="UP000480178">
    <property type="component" value="Chromosome"/>
</dbReference>
<dbReference type="InterPro" id="IPR036890">
    <property type="entry name" value="HATPase_C_sf"/>
</dbReference>
<feature type="transmembrane region" description="Helical" evidence="18">
    <location>
        <begin position="175"/>
        <end position="196"/>
    </location>
</feature>
<evidence type="ECO:0000256" key="5">
    <source>
        <dbReference type="ARBA" id="ARBA00022553"/>
    </source>
</evidence>
<dbReference type="PRINTS" id="PR00344">
    <property type="entry name" value="BCTRLSENSOR"/>
</dbReference>
<dbReference type="Gene3D" id="3.30.565.10">
    <property type="entry name" value="Histidine kinase-like ATPase, C-terminal domain"/>
    <property type="match status" value="1"/>
</dbReference>
<keyword evidence="7 18" id="KW-0812">Transmembrane</keyword>
<keyword evidence="12" id="KW-0902">Two-component regulatory system</keyword>
<evidence type="ECO:0000256" key="1">
    <source>
        <dbReference type="ARBA" id="ARBA00000085"/>
    </source>
</evidence>
<evidence type="ECO:0000313" key="22">
    <source>
        <dbReference type="EMBL" id="QHT65817.1"/>
    </source>
</evidence>
<evidence type="ECO:0000259" key="21">
    <source>
        <dbReference type="PROSITE" id="PS50894"/>
    </source>
</evidence>
<evidence type="ECO:0000256" key="18">
    <source>
        <dbReference type="SAM" id="Phobius"/>
    </source>
</evidence>
<dbReference type="Pfam" id="PF00512">
    <property type="entry name" value="HisKA"/>
    <property type="match status" value="1"/>
</dbReference>
<dbReference type="InterPro" id="IPR011623">
    <property type="entry name" value="7TMR_DISM_rcpt_extracell_dom1"/>
</dbReference>
<dbReference type="FunFam" id="1.10.287.130:FF:000002">
    <property type="entry name" value="Two-component osmosensing histidine kinase"/>
    <property type="match status" value="1"/>
</dbReference>
<feature type="domain" description="Histidine kinase" evidence="19">
    <location>
        <begin position="315"/>
        <end position="536"/>
    </location>
</feature>
<comment type="subcellular location">
    <subcellularLocation>
        <location evidence="2">Cell membrane</location>
        <topology evidence="2">Multi-pass membrane protein</topology>
    </subcellularLocation>
</comment>
<dbReference type="Gene3D" id="1.20.120.160">
    <property type="entry name" value="HPT domain"/>
    <property type="match status" value="1"/>
</dbReference>